<dbReference type="AlphaFoldDB" id="A0A178IC75"/>
<name>A0A178IC75_9BACT</name>
<accession>A0A178IC75</accession>
<evidence type="ECO:0000313" key="2">
    <source>
        <dbReference type="EMBL" id="OAM87590.1"/>
    </source>
</evidence>
<evidence type="ECO:0000313" key="3">
    <source>
        <dbReference type="Proteomes" id="UP000078486"/>
    </source>
</evidence>
<keyword evidence="3" id="KW-1185">Reference proteome</keyword>
<proteinExistence type="predicted"/>
<dbReference type="RefSeq" id="WP_068772458.1">
    <property type="nucleotide sequence ID" value="NZ_CP109796.1"/>
</dbReference>
<dbReference type="EMBL" id="LRRQ01000167">
    <property type="protein sequence ID" value="OAM87590.1"/>
    <property type="molecule type" value="Genomic_DNA"/>
</dbReference>
<dbReference type="Proteomes" id="UP000078486">
    <property type="component" value="Unassembled WGS sequence"/>
</dbReference>
<reference evidence="2 3" key="1">
    <citation type="submission" date="2016-01" db="EMBL/GenBank/DDBJ databases">
        <title>High potential of lignocellulose degradation of a new Verrucomicrobia species.</title>
        <authorList>
            <person name="Wang Y."/>
            <person name="Shi Y."/>
            <person name="Qiu Z."/>
            <person name="Liu S."/>
            <person name="Yang H."/>
        </authorList>
    </citation>
    <scope>NUCLEOTIDE SEQUENCE [LARGE SCALE GENOMIC DNA]</scope>
    <source>
        <strain evidence="2 3">TSB47</strain>
    </source>
</reference>
<comment type="caution">
    <text evidence="2">The sequence shown here is derived from an EMBL/GenBank/DDBJ whole genome shotgun (WGS) entry which is preliminary data.</text>
</comment>
<organism evidence="2 3">
    <name type="scientific">Termitidicoccus mucosus</name>
    <dbReference type="NCBI Taxonomy" id="1184151"/>
    <lineage>
        <taxon>Bacteria</taxon>
        <taxon>Pseudomonadati</taxon>
        <taxon>Verrucomicrobiota</taxon>
        <taxon>Opitutia</taxon>
        <taxon>Opitutales</taxon>
        <taxon>Opitutaceae</taxon>
        <taxon>Termitidicoccus</taxon>
    </lineage>
</organism>
<protein>
    <submittedName>
        <fullName evidence="2">Uncharacterized protein</fullName>
    </submittedName>
</protein>
<evidence type="ECO:0000256" key="1">
    <source>
        <dbReference type="SAM" id="MobiDB-lite"/>
    </source>
</evidence>
<feature type="region of interest" description="Disordered" evidence="1">
    <location>
        <begin position="112"/>
        <end position="131"/>
    </location>
</feature>
<gene>
    <name evidence="2" type="ORF">AW736_21975</name>
</gene>
<sequence length="131" mass="13870">MKNEEKIAALGAEIQSKLVELLTLAREDGLLVDTVYPYTSVEPGRSSIYSSWTAHSGFGTCATGRKTPLDAIKEADSEARYGGEAVAKMRKDAADLIARATRLEDSIAPLCGSTANSGAYAETETGRPLTA</sequence>